<dbReference type="SMART" id="SM00028">
    <property type="entry name" value="TPR"/>
    <property type="match status" value="7"/>
</dbReference>
<dbReference type="Proteomes" id="UP001217838">
    <property type="component" value="Unassembled WGS sequence"/>
</dbReference>
<dbReference type="InterPro" id="IPR000719">
    <property type="entry name" value="Prot_kinase_dom"/>
</dbReference>
<dbReference type="InterPro" id="IPR008271">
    <property type="entry name" value="Ser/Thr_kinase_AS"/>
</dbReference>
<keyword evidence="2 6" id="KW-0547">Nucleotide-binding</keyword>
<dbReference type="Gene3D" id="1.10.10.1320">
    <property type="entry name" value="Anti-sigma factor, zinc-finger domain"/>
    <property type="match status" value="1"/>
</dbReference>
<dbReference type="PROSITE" id="PS00108">
    <property type="entry name" value="PROTEIN_KINASE_ST"/>
    <property type="match status" value="1"/>
</dbReference>
<evidence type="ECO:0000256" key="1">
    <source>
        <dbReference type="ARBA" id="ARBA00022737"/>
    </source>
</evidence>
<dbReference type="Pfam" id="PF13181">
    <property type="entry name" value="TPR_8"/>
    <property type="match status" value="1"/>
</dbReference>
<proteinExistence type="predicted"/>
<accession>A0ABT5BF91</accession>
<dbReference type="Pfam" id="PF00069">
    <property type="entry name" value="Pkinase"/>
    <property type="match status" value="1"/>
</dbReference>
<keyword evidence="9" id="KW-0808">Transferase</keyword>
<dbReference type="SUPFAM" id="SSF48452">
    <property type="entry name" value="TPR-like"/>
    <property type="match status" value="4"/>
</dbReference>
<dbReference type="Gene3D" id="3.30.200.20">
    <property type="entry name" value="Phosphorylase Kinase, domain 1"/>
    <property type="match status" value="1"/>
</dbReference>
<evidence type="ECO:0000313" key="9">
    <source>
        <dbReference type="EMBL" id="MDC0672280.1"/>
    </source>
</evidence>
<dbReference type="PANTHER" id="PTHR45641">
    <property type="entry name" value="TETRATRICOPEPTIDE REPEAT PROTEIN (AFU_ORTHOLOGUE AFUA_6G03870)"/>
    <property type="match status" value="1"/>
</dbReference>
<dbReference type="PANTHER" id="PTHR45641:SF19">
    <property type="entry name" value="NEPHROCYSTIN-3"/>
    <property type="match status" value="1"/>
</dbReference>
<dbReference type="InterPro" id="IPR019734">
    <property type="entry name" value="TPR_rpt"/>
</dbReference>
<organism evidence="9 10">
    <name type="scientific">Nannocystis radixulma</name>
    <dbReference type="NCBI Taxonomy" id="2995305"/>
    <lineage>
        <taxon>Bacteria</taxon>
        <taxon>Pseudomonadati</taxon>
        <taxon>Myxococcota</taxon>
        <taxon>Polyangia</taxon>
        <taxon>Nannocystales</taxon>
        <taxon>Nannocystaceae</taxon>
        <taxon>Nannocystis</taxon>
    </lineage>
</organism>
<dbReference type="InterPro" id="IPR041916">
    <property type="entry name" value="Anti_sigma_zinc_sf"/>
</dbReference>
<keyword evidence="4 6" id="KW-0067">ATP-binding</keyword>
<dbReference type="GO" id="GO:0016301">
    <property type="term" value="F:kinase activity"/>
    <property type="evidence" value="ECO:0007669"/>
    <property type="project" value="UniProtKB-KW"/>
</dbReference>
<protein>
    <submittedName>
        <fullName evidence="9">Serine/threonine-protein kinase</fullName>
    </submittedName>
</protein>
<dbReference type="Gene3D" id="1.10.510.10">
    <property type="entry name" value="Transferase(Phosphotransferase) domain 1"/>
    <property type="match status" value="1"/>
</dbReference>
<dbReference type="PROSITE" id="PS00107">
    <property type="entry name" value="PROTEIN_KINASE_ATP"/>
    <property type="match status" value="1"/>
</dbReference>
<evidence type="ECO:0000256" key="7">
    <source>
        <dbReference type="SAM" id="MobiDB-lite"/>
    </source>
</evidence>
<keyword evidence="3 5" id="KW-0802">TPR repeat</keyword>
<feature type="region of interest" description="Disordered" evidence="7">
    <location>
        <begin position="230"/>
        <end position="251"/>
    </location>
</feature>
<comment type="caution">
    <text evidence="9">The sequence shown here is derived from an EMBL/GenBank/DDBJ whole genome shotgun (WGS) entry which is preliminary data.</text>
</comment>
<evidence type="ECO:0000256" key="4">
    <source>
        <dbReference type="ARBA" id="ARBA00022840"/>
    </source>
</evidence>
<feature type="repeat" description="TPR" evidence="5">
    <location>
        <begin position="673"/>
        <end position="706"/>
    </location>
</feature>
<dbReference type="SUPFAM" id="SSF56112">
    <property type="entry name" value="Protein kinase-like (PK-like)"/>
    <property type="match status" value="1"/>
</dbReference>
<evidence type="ECO:0000256" key="2">
    <source>
        <dbReference type="ARBA" id="ARBA00022741"/>
    </source>
</evidence>
<dbReference type="RefSeq" id="WP_272003746.1">
    <property type="nucleotide sequence ID" value="NZ_JAQNDN010000019.1"/>
</dbReference>
<evidence type="ECO:0000256" key="6">
    <source>
        <dbReference type="PROSITE-ProRule" id="PRU10141"/>
    </source>
</evidence>
<evidence type="ECO:0000259" key="8">
    <source>
        <dbReference type="PROSITE" id="PS50011"/>
    </source>
</evidence>
<dbReference type="CDD" id="cd14014">
    <property type="entry name" value="STKc_PknB_like"/>
    <property type="match status" value="1"/>
</dbReference>
<feature type="binding site" evidence="6">
    <location>
        <position position="116"/>
    </location>
    <ligand>
        <name>ATP</name>
        <dbReference type="ChEBI" id="CHEBI:30616"/>
    </ligand>
</feature>
<feature type="repeat" description="TPR" evidence="5">
    <location>
        <begin position="841"/>
        <end position="874"/>
    </location>
</feature>
<keyword evidence="1" id="KW-0677">Repeat</keyword>
<dbReference type="EMBL" id="JAQNDN010000019">
    <property type="protein sequence ID" value="MDC0672280.1"/>
    <property type="molecule type" value="Genomic_DNA"/>
</dbReference>
<evidence type="ECO:0000313" key="10">
    <source>
        <dbReference type="Proteomes" id="UP001217838"/>
    </source>
</evidence>
<dbReference type="InterPro" id="IPR011990">
    <property type="entry name" value="TPR-like_helical_dom_sf"/>
</dbReference>
<dbReference type="Gene3D" id="1.25.40.10">
    <property type="entry name" value="Tetratricopeptide repeat domain"/>
    <property type="match status" value="3"/>
</dbReference>
<sequence length="1060" mass="115224">MTIATPRTACPPEDLVVRFCDWTCTDTERAEIEAHVDECDDCRRLLAELAGSLSLPTSIAEARTTEAHASRGPRGPVLARATIVGRLVVLDVLGAGGMGVVYAAYDPELDRKVAIKFLHAQESGADARARILREAQAMARLQHENLIAVYDVGTFRDSVFIAMELSEGTTLEAWLRERPRTWREIVDAFVSAGRGLVAAHEGGILHLDFKPGNVLIRRDGQIKVTDFGLARATPRGGPTEDTGPTQLAGTPRYMAPEQRAGGPVDERTDQYAFCVALYEALYGEHPRARGPARPMPAARGRSPAGLRGVVTRGLHDDPARRHASLRELLQRLRHVPERRRMAWVATLGVTAVAAAALAFTMTDQPDLCRRPVEKFASIWGPTTQQELRAAFLRTGVPYAGDAWKQVSADLDQYRDRWLDMHKETCKATHVSGEQSAELLDLRMQCLDARLDELVQLVRVLAAPDAGVVEQAARATAALGQLAECADTAALRAPVPAPRGLQGRQRVAEIRALLAKAKALRGIARYNEGLDVADTAVQRARELDHRPVLAEALYWQGSLRAQAGDYAGAEAAFVEGSREALAGHHLQFTARTLVELVGVLGSVQSHHERAAEWSAWARAAIAGSGGDPPLMARLLRFEGSVLVGQGQLEPGLVRLQEALAAHQRLDSASSQDLAALHTNLGRALDRMGKFDDALAHHQRALEIKRRDLGPLHPATLGSQFNIASVLTGKGDYDAARSLLLDVLAGFERTLGPRHATTGKAHDLLATLSVFQGRYAEALTWSWRAQEIDELAYGRDSVEVAMTMEGRAVVLSQMGRLEDARALQSRVLAILEQRLGPDHPDVARSLLNLGIVYKDLGDHEKARDYHRRSVDVLERIPGLSPPELAGHLGLYADVLILSGMHAQALQALERAIELNGQVLEADHPDTAMLFASKADVLLAMNRCQDAHELLVRAHDIELKRLGDQHSRLAPRLTKIGHALLCLGRPAEAIEALERAITILTAMPLESCELGDAQFTLARALGRLGERPERARELAAAAAEIYKASGGKCEALADAGKWSVRGG</sequence>
<evidence type="ECO:0000256" key="5">
    <source>
        <dbReference type="PROSITE-ProRule" id="PRU00339"/>
    </source>
</evidence>
<dbReference type="PROSITE" id="PS50011">
    <property type="entry name" value="PROTEIN_KINASE_DOM"/>
    <property type="match status" value="1"/>
</dbReference>
<reference evidence="9 10" key="1">
    <citation type="submission" date="2022-11" db="EMBL/GenBank/DDBJ databases">
        <title>Minimal conservation of predation-associated metabolite biosynthetic gene clusters underscores biosynthetic potential of Myxococcota including descriptions for ten novel species: Archangium lansinium sp. nov., Myxococcus landrumus sp. nov., Nannocystis bai.</title>
        <authorList>
            <person name="Ahearne A."/>
            <person name="Stevens C."/>
            <person name="Dowd S."/>
        </authorList>
    </citation>
    <scope>NUCLEOTIDE SEQUENCE [LARGE SCALE GENOMIC DNA]</scope>
    <source>
        <strain evidence="9 10">NCELM</strain>
    </source>
</reference>
<feature type="domain" description="Protein kinase" evidence="8">
    <location>
        <begin position="87"/>
        <end position="344"/>
    </location>
</feature>
<dbReference type="Pfam" id="PF13424">
    <property type="entry name" value="TPR_12"/>
    <property type="match status" value="4"/>
</dbReference>
<dbReference type="PROSITE" id="PS50005">
    <property type="entry name" value="TPR"/>
    <property type="match status" value="2"/>
</dbReference>
<keyword evidence="10" id="KW-1185">Reference proteome</keyword>
<dbReference type="InterPro" id="IPR017441">
    <property type="entry name" value="Protein_kinase_ATP_BS"/>
</dbReference>
<evidence type="ECO:0000256" key="3">
    <source>
        <dbReference type="ARBA" id="ARBA00022803"/>
    </source>
</evidence>
<keyword evidence="9" id="KW-0418">Kinase</keyword>
<name>A0ABT5BF91_9BACT</name>
<gene>
    <name evidence="9" type="ORF">POL58_31320</name>
</gene>
<dbReference type="InterPro" id="IPR011009">
    <property type="entry name" value="Kinase-like_dom_sf"/>
</dbReference>